<dbReference type="SUPFAM" id="SSF103473">
    <property type="entry name" value="MFS general substrate transporter"/>
    <property type="match status" value="1"/>
</dbReference>
<sequence length="403" mass="42034">MTRPVPFVLLMLLVAFSPLAIDIFLPAVPAMADALAAPLPQVQATVAVFLLAMGLGQLLAGPLADRYGRRPLALSGVALYLAGSLMAAWANQIEVLWLARLLQGFGACAVVVAAMSGVRDSYGPERAGPIYSYLNGVICVVPALAPLLGGMLAALWDWRATFYFMAAYALLAGALVAWRLPETRPADTRSEGALVSWARYQPVLSHPVFQYHAGFIMLAMAVIIGYVSLAPVQLMVAMKQSPMAFSLWFGANAAINIAAAFAAPSIVARVGKRAALRLAIGLCLVAAIALLLLADLSHPAAFMGPVFISSIGFCFVFAVCGGSALAPFGERAGTASALLGLFQMTGASVLVGLVNLLPVAPVASLAVLMLLPLVWLGLARLNRAGHQQVQAAMVSVSDNAPAN</sequence>
<comment type="subcellular location">
    <subcellularLocation>
        <location evidence="8">Cell inner membrane</location>
        <topology evidence="8">Multi-pass membrane protein</topology>
    </subcellularLocation>
    <subcellularLocation>
        <location evidence="1">Cell membrane</location>
        <topology evidence="1">Multi-pass membrane protein</topology>
    </subcellularLocation>
</comment>
<keyword evidence="6 8" id="KW-1133">Transmembrane helix</keyword>
<accession>E1STV2</accession>
<dbReference type="STRING" id="550540.Fbal_2994"/>
<keyword evidence="11" id="KW-1185">Reference proteome</keyword>
<evidence type="ECO:0000313" key="11">
    <source>
        <dbReference type="Proteomes" id="UP000006683"/>
    </source>
</evidence>
<evidence type="ECO:0000313" key="10">
    <source>
        <dbReference type="EMBL" id="ADN77196.1"/>
    </source>
</evidence>
<feature type="transmembrane region" description="Helical" evidence="8">
    <location>
        <begin position="335"/>
        <end position="353"/>
    </location>
</feature>
<dbReference type="PROSITE" id="PS50850">
    <property type="entry name" value="MFS"/>
    <property type="match status" value="1"/>
</dbReference>
<dbReference type="PANTHER" id="PTHR42718:SF9">
    <property type="entry name" value="MAJOR FACILITATOR SUPERFAMILY MULTIDRUG TRANSPORTER MFSC"/>
    <property type="match status" value="1"/>
</dbReference>
<proteinExistence type="inferred from homology"/>
<feature type="transmembrane region" description="Helical" evidence="8">
    <location>
        <begin position="130"/>
        <end position="156"/>
    </location>
</feature>
<comment type="caution">
    <text evidence="8">Lacks conserved residue(s) required for the propagation of feature annotation.</text>
</comment>
<dbReference type="Proteomes" id="UP000006683">
    <property type="component" value="Chromosome"/>
</dbReference>
<feature type="transmembrane region" description="Helical" evidence="8">
    <location>
        <begin position="359"/>
        <end position="378"/>
    </location>
</feature>
<feature type="transmembrane region" description="Helical" evidence="8">
    <location>
        <begin position="71"/>
        <end position="90"/>
    </location>
</feature>
<keyword evidence="5 8" id="KW-0812">Transmembrane</keyword>
<keyword evidence="7 8" id="KW-0472">Membrane</keyword>
<dbReference type="InterPro" id="IPR020846">
    <property type="entry name" value="MFS_dom"/>
</dbReference>
<dbReference type="RefSeq" id="WP_013346502.1">
    <property type="nucleotide sequence ID" value="NC_014541.1"/>
</dbReference>
<comment type="similarity">
    <text evidence="2 8">Belongs to the major facilitator superfamily. Bcr/CmlA family.</text>
</comment>
<evidence type="ECO:0000256" key="6">
    <source>
        <dbReference type="ARBA" id="ARBA00022989"/>
    </source>
</evidence>
<dbReference type="Gene3D" id="1.20.1720.10">
    <property type="entry name" value="Multidrug resistance protein D"/>
    <property type="match status" value="1"/>
</dbReference>
<reference evidence="10 11" key="1">
    <citation type="journal article" date="2010" name="Stand. Genomic Sci.">
        <title>Complete genome sequence of Ferrimonas balearica type strain (PAT).</title>
        <authorList>
            <person name="Nolan M."/>
            <person name="Sikorski J."/>
            <person name="Davenport K."/>
            <person name="Lucas S."/>
            <person name="Glavina Del Rio T."/>
            <person name="Tice H."/>
            <person name="Cheng J."/>
            <person name="Goodwin L."/>
            <person name="Pitluck S."/>
            <person name="Liolios K."/>
            <person name="Ivanova N."/>
            <person name="Mavromatis K."/>
            <person name="Ovchinnikova G."/>
            <person name="Pati A."/>
            <person name="Chen A."/>
            <person name="Palaniappan K."/>
            <person name="Land M."/>
            <person name="Hauser L."/>
            <person name="Chang Y."/>
            <person name="Jeffries C."/>
            <person name="Tapia R."/>
            <person name="Brettin T."/>
            <person name="Detter J."/>
            <person name="Han C."/>
            <person name="Yasawong M."/>
            <person name="Rohde M."/>
            <person name="Tindall B."/>
            <person name="Goker M."/>
            <person name="Woyke T."/>
            <person name="Bristow J."/>
            <person name="Eisen J."/>
            <person name="Markowitz V."/>
            <person name="Hugenholtz P."/>
            <person name="Kyrpides N."/>
            <person name="Klenk H."/>
            <person name="Lapidus A."/>
        </authorList>
    </citation>
    <scope>NUCLEOTIDE SEQUENCE [LARGE SCALE GENOMIC DNA]</scope>
    <source>
        <strain evidence="11">DSM 9799 / CCM 4581 / KCTC 23876 / PAT</strain>
    </source>
</reference>
<dbReference type="EMBL" id="CP002209">
    <property type="protein sequence ID" value="ADN77196.1"/>
    <property type="molecule type" value="Genomic_DNA"/>
</dbReference>
<dbReference type="OrthoDB" id="9814303at2"/>
<dbReference type="eggNOG" id="COG0477">
    <property type="taxonomic scope" value="Bacteria"/>
</dbReference>
<feature type="transmembrane region" description="Helical" evidence="8">
    <location>
        <begin position="96"/>
        <end position="118"/>
    </location>
</feature>
<feature type="domain" description="Major facilitator superfamily (MFS) profile" evidence="9">
    <location>
        <begin position="6"/>
        <end position="403"/>
    </location>
</feature>
<evidence type="ECO:0000256" key="3">
    <source>
        <dbReference type="ARBA" id="ARBA00022448"/>
    </source>
</evidence>
<dbReference type="PANTHER" id="PTHR42718">
    <property type="entry name" value="MAJOR FACILITATOR SUPERFAMILY MULTIDRUG TRANSPORTER MFSC"/>
    <property type="match status" value="1"/>
</dbReference>
<dbReference type="CDD" id="cd17320">
    <property type="entry name" value="MFS_MdfA_MDR_like"/>
    <property type="match status" value="1"/>
</dbReference>
<evidence type="ECO:0000256" key="5">
    <source>
        <dbReference type="ARBA" id="ARBA00022692"/>
    </source>
</evidence>
<dbReference type="HOGENOM" id="CLU_001265_47_1_6"/>
<feature type="transmembrane region" description="Helical" evidence="8">
    <location>
        <begin position="208"/>
        <end position="227"/>
    </location>
</feature>
<dbReference type="PROSITE" id="PS00216">
    <property type="entry name" value="SUGAR_TRANSPORT_1"/>
    <property type="match status" value="1"/>
</dbReference>
<feature type="transmembrane region" description="Helical" evidence="8">
    <location>
        <begin position="44"/>
        <end position="64"/>
    </location>
</feature>
<evidence type="ECO:0000259" key="9">
    <source>
        <dbReference type="PROSITE" id="PS50850"/>
    </source>
</evidence>
<feature type="transmembrane region" description="Helical" evidence="8">
    <location>
        <begin position="274"/>
        <end position="294"/>
    </location>
</feature>
<dbReference type="GO" id="GO:0042910">
    <property type="term" value="F:xenobiotic transmembrane transporter activity"/>
    <property type="evidence" value="ECO:0007669"/>
    <property type="project" value="InterPro"/>
</dbReference>
<evidence type="ECO:0000256" key="2">
    <source>
        <dbReference type="ARBA" id="ARBA00006236"/>
    </source>
</evidence>
<dbReference type="AlphaFoldDB" id="E1STV2"/>
<protein>
    <recommendedName>
        <fullName evidence="8">Bcr/CflA family efflux transporter</fullName>
    </recommendedName>
</protein>
<dbReference type="NCBIfam" id="TIGR00710">
    <property type="entry name" value="efflux_Bcr_CflA"/>
    <property type="match status" value="1"/>
</dbReference>
<evidence type="ECO:0000256" key="7">
    <source>
        <dbReference type="ARBA" id="ARBA00023136"/>
    </source>
</evidence>
<dbReference type="InterPro" id="IPR011701">
    <property type="entry name" value="MFS"/>
</dbReference>
<name>E1STV2_FERBD</name>
<gene>
    <name evidence="10" type="ordered locus">Fbal_2994</name>
</gene>
<keyword evidence="3 8" id="KW-0813">Transport</keyword>
<dbReference type="InterPro" id="IPR036259">
    <property type="entry name" value="MFS_trans_sf"/>
</dbReference>
<dbReference type="Pfam" id="PF07690">
    <property type="entry name" value="MFS_1"/>
    <property type="match status" value="1"/>
</dbReference>
<dbReference type="GeneID" id="67183220"/>
<evidence type="ECO:0000256" key="4">
    <source>
        <dbReference type="ARBA" id="ARBA00022475"/>
    </source>
</evidence>
<keyword evidence="4" id="KW-1003">Cell membrane</keyword>
<evidence type="ECO:0000256" key="8">
    <source>
        <dbReference type="RuleBase" id="RU365088"/>
    </source>
</evidence>
<evidence type="ECO:0000256" key="1">
    <source>
        <dbReference type="ARBA" id="ARBA00004651"/>
    </source>
</evidence>
<feature type="transmembrane region" description="Helical" evidence="8">
    <location>
        <begin position="162"/>
        <end position="180"/>
    </location>
</feature>
<dbReference type="InterPro" id="IPR005829">
    <property type="entry name" value="Sugar_transporter_CS"/>
</dbReference>
<dbReference type="GO" id="GO:0005886">
    <property type="term" value="C:plasma membrane"/>
    <property type="evidence" value="ECO:0007669"/>
    <property type="project" value="UniProtKB-SubCell"/>
</dbReference>
<feature type="transmembrane region" description="Helical" evidence="8">
    <location>
        <begin position="247"/>
        <end position="267"/>
    </location>
</feature>
<dbReference type="InterPro" id="IPR004812">
    <property type="entry name" value="Efflux_drug-R_Bcr/CmlA"/>
</dbReference>
<keyword evidence="8" id="KW-0997">Cell inner membrane</keyword>
<organism evidence="10 11">
    <name type="scientific">Ferrimonas balearica (strain DSM 9799 / CCM 4581 / KCTC 23876 / PAT)</name>
    <dbReference type="NCBI Taxonomy" id="550540"/>
    <lineage>
        <taxon>Bacteria</taxon>
        <taxon>Pseudomonadati</taxon>
        <taxon>Pseudomonadota</taxon>
        <taxon>Gammaproteobacteria</taxon>
        <taxon>Alteromonadales</taxon>
        <taxon>Ferrimonadaceae</taxon>
        <taxon>Ferrimonas</taxon>
    </lineage>
</organism>
<dbReference type="KEGG" id="fbl:Fbal_2994"/>
<feature type="transmembrane region" description="Helical" evidence="8">
    <location>
        <begin position="306"/>
        <end position="328"/>
    </location>
</feature>
<dbReference type="GO" id="GO:1990961">
    <property type="term" value="P:xenobiotic detoxification by transmembrane export across the plasma membrane"/>
    <property type="evidence" value="ECO:0007669"/>
    <property type="project" value="InterPro"/>
</dbReference>